<name>A0A2T8KRC6_9POAL</name>
<evidence type="ECO:0000256" key="1">
    <source>
        <dbReference type="SAM" id="MobiDB-lite"/>
    </source>
</evidence>
<feature type="region of interest" description="Disordered" evidence="1">
    <location>
        <begin position="158"/>
        <end position="237"/>
    </location>
</feature>
<feature type="region of interest" description="Disordered" evidence="1">
    <location>
        <begin position="46"/>
        <end position="123"/>
    </location>
</feature>
<accession>A0A2T8KRC6</accession>
<feature type="compositionally biased region" description="Basic and acidic residues" evidence="1">
    <location>
        <begin position="195"/>
        <end position="207"/>
    </location>
</feature>
<dbReference type="EMBL" id="CM008047">
    <property type="protein sequence ID" value="PVH64743.1"/>
    <property type="molecule type" value="Genomic_DNA"/>
</dbReference>
<dbReference type="Gramene" id="PVH64743">
    <property type="protein sequence ID" value="PVH64743"/>
    <property type="gene ID" value="PAHAL_2G348900"/>
</dbReference>
<proteinExistence type="predicted"/>
<dbReference type="Proteomes" id="UP000243499">
    <property type="component" value="Chromosome 2"/>
</dbReference>
<organism evidence="2">
    <name type="scientific">Panicum hallii</name>
    <dbReference type="NCBI Taxonomy" id="206008"/>
    <lineage>
        <taxon>Eukaryota</taxon>
        <taxon>Viridiplantae</taxon>
        <taxon>Streptophyta</taxon>
        <taxon>Embryophyta</taxon>
        <taxon>Tracheophyta</taxon>
        <taxon>Spermatophyta</taxon>
        <taxon>Magnoliopsida</taxon>
        <taxon>Liliopsida</taxon>
        <taxon>Poales</taxon>
        <taxon>Poaceae</taxon>
        <taxon>PACMAD clade</taxon>
        <taxon>Panicoideae</taxon>
        <taxon>Panicodae</taxon>
        <taxon>Paniceae</taxon>
        <taxon>Panicinae</taxon>
        <taxon>Panicum</taxon>
        <taxon>Panicum sect. Panicum</taxon>
    </lineage>
</organism>
<reference evidence="2" key="1">
    <citation type="submission" date="2018-04" db="EMBL/GenBank/DDBJ databases">
        <title>WGS assembly of Panicum hallii.</title>
        <authorList>
            <person name="Lovell J."/>
            <person name="Jenkins J."/>
            <person name="Lowry D."/>
            <person name="Mamidi S."/>
            <person name="Sreedasyam A."/>
            <person name="Weng X."/>
            <person name="Barry K."/>
            <person name="Bonette J."/>
            <person name="Campitelli B."/>
            <person name="Daum C."/>
            <person name="Gordon S."/>
            <person name="Gould B."/>
            <person name="Lipzen A."/>
            <person name="Macqueen A."/>
            <person name="Palacio-Mejia J."/>
            <person name="Plott C."/>
            <person name="Shakirov E."/>
            <person name="Shu S."/>
            <person name="Yoshinaga Y."/>
            <person name="Zane M."/>
            <person name="Rokhsar D."/>
            <person name="Grimwood J."/>
            <person name="Schmutz J."/>
            <person name="Juenger T."/>
        </authorList>
    </citation>
    <scope>NUCLEOTIDE SEQUENCE [LARGE SCALE GENOMIC DNA]</scope>
    <source>
        <strain evidence="2">FIL2</strain>
    </source>
</reference>
<gene>
    <name evidence="2" type="ORF">PAHAL_2G348900</name>
</gene>
<evidence type="ECO:0000313" key="2">
    <source>
        <dbReference type="EMBL" id="PVH64743.1"/>
    </source>
</evidence>
<protein>
    <submittedName>
        <fullName evidence="2">Uncharacterized protein</fullName>
    </submittedName>
</protein>
<sequence length="237" mass="24821">MTARGSPGPSQPSGALVARKLLVLPRNSCRASWLLLRMSCKPCKLALAGSPAGEPRKQASAPQPPRRRRSSRLGRPGRQTGDTQQPARHAPAVRAGGDVQGKGAKGISCVHADEPVRPAPQPSHRLLPAASLLALASAEPPEKEDTVSAAARVRTGRFACSPGTSHHRGRGRGAELRLVLVPPPSRSGSGGSEARGGREGERRREQSHQAGAGAIAPFSSTLTGARRREADRSEVAR</sequence>
<dbReference type="AlphaFoldDB" id="A0A2T8KRC6"/>
<feature type="compositionally biased region" description="Basic and acidic residues" evidence="1">
    <location>
        <begin position="226"/>
        <end position="237"/>
    </location>
</feature>